<evidence type="ECO:0000313" key="2">
    <source>
        <dbReference type="Proteomes" id="UP000467240"/>
    </source>
</evidence>
<gene>
    <name evidence="1" type="ORF">F8O01_17295</name>
</gene>
<accession>A0A7J5BM25</accession>
<dbReference type="AlphaFoldDB" id="A0A7J5BM25"/>
<dbReference type="RefSeq" id="WP_158042150.1">
    <property type="nucleotide sequence ID" value="NZ_JACCFV010000001.1"/>
</dbReference>
<name>A0A7J5BM25_9MICO</name>
<comment type="caution">
    <text evidence="1">The sequence shown here is derived from an EMBL/GenBank/DDBJ whole genome shotgun (WGS) entry which is preliminary data.</text>
</comment>
<dbReference type="Proteomes" id="UP000467240">
    <property type="component" value="Unassembled WGS sequence"/>
</dbReference>
<reference evidence="1 2" key="1">
    <citation type="submission" date="2019-09" db="EMBL/GenBank/DDBJ databases">
        <title>Phylogeny of genus Pseudoclavibacter and closely related genus.</title>
        <authorList>
            <person name="Li Y."/>
        </authorList>
    </citation>
    <scope>NUCLEOTIDE SEQUENCE [LARGE SCALE GENOMIC DNA]</scope>
    <source>
        <strain evidence="1 2">DSM 23821</strain>
    </source>
</reference>
<evidence type="ECO:0000313" key="1">
    <source>
        <dbReference type="EMBL" id="KAB1652106.1"/>
    </source>
</evidence>
<sequence length="365" mass="39879">MIEPTDLLAELLDESPEEIQTPLAQPTPVNVAAKTMPTKRRQPEISPGNLELMAFLAKFPGATLEAMSMLQVRQANPFHKAGTLRAIGGVEATLKKLRRMGILTWHRDPAAQENYYSITSEGLEILGSTGYDTAPIATLQGVAKTRAAHFSAIAQVAAQLYSPAGFFKNLLGIAPLSLDALVSEKEMRSAFEPVKSALREAKKKGQPSEFGPLRTATMEARFEQVAQGQMALGDVLEAEPMLWTLGFKPYENSILKPIHQPDLAARIPSNGDEIRSANLLIEVELSKKSWQEYESILATLAAELREGLTYGRAIYFTIGTQIPTLLKKVDAAGNHGLISSGKLLILPLKHRDGTPYAENRRINLA</sequence>
<keyword evidence="2" id="KW-1185">Reference proteome</keyword>
<organism evidence="1 2">
    <name type="scientific">Pseudoclavibacter chungangensis</name>
    <dbReference type="NCBI Taxonomy" id="587635"/>
    <lineage>
        <taxon>Bacteria</taxon>
        <taxon>Bacillati</taxon>
        <taxon>Actinomycetota</taxon>
        <taxon>Actinomycetes</taxon>
        <taxon>Micrococcales</taxon>
        <taxon>Microbacteriaceae</taxon>
        <taxon>Pseudoclavibacter</taxon>
    </lineage>
</organism>
<proteinExistence type="predicted"/>
<dbReference type="OrthoDB" id="5095354at2"/>
<protein>
    <submittedName>
        <fullName evidence="1">Uncharacterized protein</fullName>
    </submittedName>
</protein>
<dbReference type="EMBL" id="WBJZ01000035">
    <property type="protein sequence ID" value="KAB1652106.1"/>
    <property type="molecule type" value="Genomic_DNA"/>
</dbReference>